<feature type="region of interest" description="Disordered" evidence="7">
    <location>
        <begin position="182"/>
        <end position="209"/>
    </location>
</feature>
<accession>A0A2M6WAZ7</accession>
<feature type="domain" description="Tetrapyrrole methylase" evidence="8">
    <location>
        <begin position="1"/>
        <end position="240"/>
    </location>
</feature>
<proteinExistence type="inferred from homology"/>
<dbReference type="SUPFAM" id="SSF53790">
    <property type="entry name" value="Tetrapyrrole methylase"/>
    <property type="match status" value="2"/>
</dbReference>
<evidence type="ECO:0000313" key="9">
    <source>
        <dbReference type="EMBL" id="PIT89956.1"/>
    </source>
</evidence>
<dbReference type="InterPro" id="IPR008189">
    <property type="entry name" value="rRNA_ssu_MeTfrase_I"/>
</dbReference>
<dbReference type="Proteomes" id="UP000231464">
    <property type="component" value="Unassembled WGS sequence"/>
</dbReference>
<evidence type="ECO:0000256" key="5">
    <source>
        <dbReference type="ARBA" id="ARBA00022691"/>
    </source>
</evidence>
<evidence type="ECO:0000256" key="7">
    <source>
        <dbReference type="SAM" id="MobiDB-lite"/>
    </source>
</evidence>
<gene>
    <name evidence="6 9" type="primary">rsmI</name>
    <name evidence="9" type="ORF">COU23_01225</name>
</gene>
<comment type="subcellular location">
    <subcellularLocation>
        <location evidence="6">Cytoplasm</location>
    </subcellularLocation>
</comment>
<evidence type="ECO:0000313" key="10">
    <source>
        <dbReference type="Proteomes" id="UP000231464"/>
    </source>
</evidence>
<organism evidence="9 10">
    <name type="scientific">Candidatus Kuenenbacteria bacterium CG10_big_fil_rev_8_21_14_0_10_36_11</name>
    <dbReference type="NCBI Taxonomy" id="1974618"/>
    <lineage>
        <taxon>Bacteria</taxon>
        <taxon>Candidatus Kueneniibacteriota</taxon>
    </lineage>
</organism>
<keyword evidence="4 6" id="KW-0808">Transferase</keyword>
<reference evidence="10" key="1">
    <citation type="submission" date="2017-09" db="EMBL/GenBank/DDBJ databases">
        <title>Depth-based differentiation of microbial function through sediment-hosted aquifers and enrichment of novel symbionts in the deep terrestrial subsurface.</title>
        <authorList>
            <person name="Probst A.J."/>
            <person name="Ladd B."/>
            <person name="Jarett J.K."/>
            <person name="Geller-Mcgrath D.E."/>
            <person name="Sieber C.M.K."/>
            <person name="Emerson J.B."/>
            <person name="Anantharaman K."/>
            <person name="Thomas B.C."/>
            <person name="Malmstrom R."/>
            <person name="Stieglmeier M."/>
            <person name="Klingl A."/>
            <person name="Woyke T."/>
            <person name="Ryan C.M."/>
            <person name="Banfield J.F."/>
        </authorList>
    </citation>
    <scope>NUCLEOTIDE SEQUENCE [LARGE SCALE GENOMIC DNA]</scope>
</reference>
<keyword evidence="1 6" id="KW-0963">Cytoplasm</keyword>
<dbReference type="Gene3D" id="3.30.950.10">
    <property type="entry name" value="Methyltransferase, Cobalt-precorrin-4 Transmethylase, Domain 2"/>
    <property type="match status" value="1"/>
</dbReference>
<protein>
    <recommendedName>
        <fullName evidence="6">Ribosomal RNA small subunit methyltransferase I</fullName>
        <ecNumber evidence="6">2.1.1.198</ecNumber>
    </recommendedName>
    <alternativeName>
        <fullName evidence="6">16S rRNA 2'-O-ribose C1402 methyltransferase</fullName>
    </alternativeName>
    <alternativeName>
        <fullName evidence="6">rRNA (cytidine-2'-O-)-methyltransferase RsmI</fullName>
    </alternativeName>
</protein>
<dbReference type="GO" id="GO:0070677">
    <property type="term" value="F:rRNA (cytosine-2'-O-)-methyltransferase activity"/>
    <property type="evidence" value="ECO:0007669"/>
    <property type="project" value="UniProtKB-UniRule"/>
</dbReference>
<sequence>MLYIIATPIGNLEDITLRVLRVLKEADYILCEDTRVTRKLLDHYKIENKKLVVYHHHSNERKIQEIIELIKNNQVALVTDAGTPGISDPGNKLINFLVGAIHELPLQIVPIPGACALITALSISGLPTDKFIFKGFVPHKKGRETFLCEVLAAKETVVFYESCHRIMKCLEQLNKKYCHSRENGNPGDNENEPGLYPWDPRFREDDRKKRRDDKGQKYLVVCRELTKKFETIYRGTAEEILKELKNEFKDNEPKGEFVIVVG</sequence>
<keyword evidence="5 6" id="KW-0949">S-adenosyl-L-methionine</keyword>
<dbReference type="EC" id="2.1.1.198" evidence="6"/>
<comment type="catalytic activity">
    <reaction evidence="6">
        <text>cytidine(1402) in 16S rRNA + S-adenosyl-L-methionine = 2'-O-methylcytidine(1402) in 16S rRNA + S-adenosyl-L-homocysteine + H(+)</text>
        <dbReference type="Rhea" id="RHEA:42924"/>
        <dbReference type="Rhea" id="RHEA-COMP:10285"/>
        <dbReference type="Rhea" id="RHEA-COMP:10286"/>
        <dbReference type="ChEBI" id="CHEBI:15378"/>
        <dbReference type="ChEBI" id="CHEBI:57856"/>
        <dbReference type="ChEBI" id="CHEBI:59789"/>
        <dbReference type="ChEBI" id="CHEBI:74495"/>
        <dbReference type="ChEBI" id="CHEBI:82748"/>
        <dbReference type="EC" id="2.1.1.198"/>
    </reaction>
</comment>
<dbReference type="NCBIfam" id="TIGR00096">
    <property type="entry name" value="16S rRNA (cytidine(1402)-2'-O)-methyltransferase"/>
    <property type="match status" value="1"/>
</dbReference>
<name>A0A2M6WAZ7_9BACT</name>
<keyword evidence="2 6" id="KW-0698">rRNA processing</keyword>
<dbReference type="AlphaFoldDB" id="A0A2M6WAZ7"/>
<dbReference type="InterPro" id="IPR000878">
    <property type="entry name" value="4pyrrol_Mease"/>
</dbReference>
<dbReference type="InterPro" id="IPR014777">
    <property type="entry name" value="4pyrrole_Mease_sub1"/>
</dbReference>
<comment type="caution">
    <text evidence="9">The sequence shown here is derived from an EMBL/GenBank/DDBJ whole genome shotgun (WGS) entry which is preliminary data.</text>
</comment>
<dbReference type="HAMAP" id="MF_01877">
    <property type="entry name" value="16SrRNA_methyltr_I"/>
    <property type="match status" value="1"/>
</dbReference>
<comment type="function">
    <text evidence="6">Catalyzes the 2'-O-methylation of the ribose of cytidine 1402 (C1402) in 16S rRNA.</text>
</comment>
<feature type="compositionally biased region" description="Low complexity" evidence="7">
    <location>
        <begin position="183"/>
        <end position="194"/>
    </location>
</feature>
<evidence type="ECO:0000256" key="2">
    <source>
        <dbReference type="ARBA" id="ARBA00022552"/>
    </source>
</evidence>
<dbReference type="InterPro" id="IPR035996">
    <property type="entry name" value="4pyrrol_Methylase_sf"/>
</dbReference>
<evidence type="ECO:0000256" key="6">
    <source>
        <dbReference type="HAMAP-Rule" id="MF_01877"/>
    </source>
</evidence>
<dbReference type="FunFam" id="3.40.1010.10:FF:000007">
    <property type="entry name" value="Ribosomal RNA small subunit methyltransferase I"/>
    <property type="match status" value="1"/>
</dbReference>
<feature type="compositionally biased region" description="Basic and acidic residues" evidence="7">
    <location>
        <begin position="200"/>
        <end position="209"/>
    </location>
</feature>
<dbReference type="PIRSF" id="PIRSF005917">
    <property type="entry name" value="MTase_YraL"/>
    <property type="match status" value="1"/>
</dbReference>
<evidence type="ECO:0000256" key="1">
    <source>
        <dbReference type="ARBA" id="ARBA00022490"/>
    </source>
</evidence>
<dbReference type="InterPro" id="IPR014776">
    <property type="entry name" value="4pyrrole_Mease_sub2"/>
</dbReference>
<dbReference type="CDD" id="cd11648">
    <property type="entry name" value="RsmI"/>
    <property type="match status" value="1"/>
</dbReference>
<dbReference type="Pfam" id="PF00590">
    <property type="entry name" value="TP_methylase"/>
    <property type="match status" value="1"/>
</dbReference>
<evidence type="ECO:0000256" key="4">
    <source>
        <dbReference type="ARBA" id="ARBA00022679"/>
    </source>
</evidence>
<dbReference type="GO" id="GO:0005737">
    <property type="term" value="C:cytoplasm"/>
    <property type="evidence" value="ECO:0007669"/>
    <property type="project" value="UniProtKB-SubCell"/>
</dbReference>
<dbReference type="PANTHER" id="PTHR46111">
    <property type="entry name" value="RIBOSOMAL RNA SMALL SUBUNIT METHYLTRANSFERASE I"/>
    <property type="match status" value="1"/>
</dbReference>
<dbReference type="Gene3D" id="3.40.1010.10">
    <property type="entry name" value="Cobalt-precorrin-4 Transmethylase, Domain 1"/>
    <property type="match status" value="1"/>
</dbReference>
<dbReference type="EMBL" id="PFBP01000019">
    <property type="protein sequence ID" value="PIT89956.1"/>
    <property type="molecule type" value="Genomic_DNA"/>
</dbReference>
<evidence type="ECO:0000259" key="8">
    <source>
        <dbReference type="Pfam" id="PF00590"/>
    </source>
</evidence>
<comment type="similarity">
    <text evidence="6">Belongs to the methyltransferase superfamily. RsmI family.</text>
</comment>
<dbReference type="PANTHER" id="PTHR46111:SF1">
    <property type="entry name" value="RIBOSOMAL RNA SMALL SUBUNIT METHYLTRANSFERASE I"/>
    <property type="match status" value="1"/>
</dbReference>
<keyword evidence="3 6" id="KW-0489">Methyltransferase</keyword>
<evidence type="ECO:0000256" key="3">
    <source>
        <dbReference type="ARBA" id="ARBA00022603"/>
    </source>
</evidence>